<keyword evidence="6" id="KW-0413">Isomerase</keyword>
<comment type="caution">
    <text evidence="6">The sequence shown here is derived from an EMBL/GenBank/DDBJ whole genome shotgun (WGS) entry which is preliminary data.</text>
</comment>
<dbReference type="GO" id="GO:0008616">
    <property type="term" value="P:tRNA queuosine(34) biosynthetic process"/>
    <property type="evidence" value="ECO:0007669"/>
    <property type="project" value="UniProtKB-UniRule"/>
</dbReference>
<dbReference type="UniPathway" id="UPA00392"/>
<dbReference type="NCBIfam" id="NF001140">
    <property type="entry name" value="PRK00147.1"/>
    <property type="match status" value="1"/>
</dbReference>
<keyword evidence="2 5" id="KW-0808">Transferase</keyword>
<evidence type="ECO:0000256" key="3">
    <source>
        <dbReference type="ARBA" id="ARBA00022691"/>
    </source>
</evidence>
<evidence type="ECO:0000256" key="4">
    <source>
        <dbReference type="ARBA" id="ARBA00022785"/>
    </source>
</evidence>
<sequence length="360" mass="40442">MQVAHPSFRQHSLRLSDFDYEYPRELIAAYPAEPRDTARLMVVDRAEGTIEHRTVRDLPEYFNEGDVLVANDTMVFPARLRGIKENTGAKVEAFLLRELNPEHRLWDSIVDPARKVRVGNKLVFGDGLAAEVIDNTTSRGRTLRFMFDGTPDELYARIDAIGETPIPPYLRRPAEPADRVRYQTIFARKRGAVAAPSAGLHFTPGLLQSLTDQGCEVAYVTLHTGLGSFNPVEVEDLSKHRMDSEFFEVLPEAAETVNAALTHPERTVTACGTTVVRAVESSLSASKTLKAGRGWTDKFIYPVYSFHIPERLLTNFHRPKSTLLMTVAAFAGYDLLMEAYEEAVREEYRMFAFGDAMLVL</sequence>
<keyword evidence="1 5" id="KW-0963">Cytoplasm</keyword>
<name>A0A271J0H0_9BACT</name>
<dbReference type="InterPro" id="IPR042118">
    <property type="entry name" value="QueA_dom1"/>
</dbReference>
<comment type="similarity">
    <text evidence="5">Belongs to the QueA family.</text>
</comment>
<comment type="catalytic activity">
    <reaction evidence="5">
        <text>7-aminomethyl-7-carbaguanosine(34) in tRNA + S-adenosyl-L-methionine = epoxyqueuosine(34) in tRNA + adenine + L-methionine + 2 H(+)</text>
        <dbReference type="Rhea" id="RHEA:32155"/>
        <dbReference type="Rhea" id="RHEA-COMP:10342"/>
        <dbReference type="Rhea" id="RHEA-COMP:18582"/>
        <dbReference type="ChEBI" id="CHEBI:15378"/>
        <dbReference type="ChEBI" id="CHEBI:16708"/>
        <dbReference type="ChEBI" id="CHEBI:57844"/>
        <dbReference type="ChEBI" id="CHEBI:59789"/>
        <dbReference type="ChEBI" id="CHEBI:82833"/>
        <dbReference type="ChEBI" id="CHEBI:194443"/>
        <dbReference type="EC" id="2.4.99.17"/>
    </reaction>
</comment>
<dbReference type="Proteomes" id="UP000216339">
    <property type="component" value="Unassembled WGS sequence"/>
</dbReference>
<dbReference type="PANTHER" id="PTHR30307">
    <property type="entry name" value="S-ADENOSYLMETHIONINE:TRNA RIBOSYLTRANSFERASE-ISOMERASE"/>
    <property type="match status" value="1"/>
</dbReference>
<dbReference type="RefSeq" id="WP_095510404.1">
    <property type="nucleotide sequence ID" value="NZ_MQWD01000001.1"/>
</dbReference>
<dbReference type="NCBIfam" id="TIGR00113">
    <property type="entry name" value="queA"/>
    <property type="match status" value="1"/>
</dbReference>
<dbReference type="HAMAP" id="MF_00113">
    <property type="entry name" value="QueA"/>
    <property type="match status" value="1"/>
</dbReference>
<dbReference type="OrthoDB" id="9805933at2"/>
<reference evidence="6 7" key="1">
    <citation type="submission" date="2016-11" db="EMBL/GenBank/DDBJ databases">
        <title>Study of marine rhodopsin-containing bacteria.</title>
        <authorList>
            <person name="Yoshizawa S."/>
            <person name="Kumagai Y."/>
            <person name="Kogure K."/>
        </authorList>
    </citation>
    <scope>NUCLEOTIDE SEQUENCE [LARGE SCALE GENOMIC DNA]</scope>
    <source>
        <strain evidence="6 7">SAORIC-28</strain>
    </source>
</reference>
<proteinExistence type="inferred from homology"/>
<evidence type="ECO:0000313" key="7">
    <source>
        <dbReference type="Proteomes" id="UP000216339"/>
    </source>
</evidence>
<comment type="subunit">
    <text evidence="5">Monomer.</text>
</comment>
<dbReference type="PANTHER" id="PTHR30307:SF0">
    <property type="entry name" value="S-ADENOSYLMETHIONINE:TRNA RIBOSYLTRANSFERASE-ISOMERASE"/>
    <property type="match status" value="1"/>
</dbReference>
<evidence type="ECO:0000256" key="1">
    <source>
        <dbReference type="ARBA" id="ARBA00022490"/>
    </source>
</evidence>
<keyword evidence="3 5" id="KW-0949">S-adenosyl-L-methionine</keyword>
<dbReference type="GO" id="GO:0051075">
    <property type="term" value="F:S-adenosylmethionine:tRNA ribosyltransferase-isomerase activity"/>
    <property type="evidence" value="ECO:0007669"/>
    <property type="project" value="UniProtKB-EC"/>
</dbReference>
<evidence type="ECO:0000256" key="2">
    <source>
        <dbReference type="ARBA" id="ARBA00022679"/>
    </source>
</evidence>
<comment type="pathway">
    <text evidence="5">tRNA modification; tRNA-queuosine biosynthesis.</text>
</comment>
<dbReference type="GO" id="GO:0005737">
    <property type="term" value="C:cytoplasm"/>
    <property type="evidence" value="ECO:0007669"/>
    <property type="project" value="UniProtKB-SubCell"/>
</dbReference>
<evidence type="ECO:0000313" key="6">
    <source>
        <dbReference type="EMBL" id="PAP76738.1"/>
    </source>
</evidence>
<gene>
    <name evidence="5" type="primary">queA</name>
    <name evidence="6" type="ORF">BSZ37_09965</name>
</gene>
<comment type="subcellular location">
    <subcellularLocation>
        <location evidence="5">Cytoplasm</location>
    </subcellularLocation>
</comment>
<organism evidence="6 7">
    <name type="scientific">Rubrivirga marina</name>
    <dbReference type="NCBI Taxonomy" id="1196024"/>
    <lineage>
        <taxon>Bacteria</taxon>
        <taxon>Pseudomonadati</taxon>
        <taxon>Rhodothermota</taxon>
        <taxon>Rhodothermia</taxon>
        <taxon>Rhodothermales</taxon>
        <taxon>Rubricoccaceae</taxon>
        <taxon>Rubrivirga</taxon>
    </lineage>
</organism>
<keyword evidence="4 5" id="KW-0671">Queuosine biosynthesis</keyword>
<dbReference type="InterPro" id="IPR036100">
    <property type="entry name" value="QueA_sf"/>
</dbReference>
<dbReference type="EMBL" id="MQWD01000001">
    <property type="protein sequence ID" value="PAP76738.1"/>
    <property type="molecule type" value="Genomic_DNA"/>
</dbReference>
<dbReference type="FunFam" id="2.40.10.240:FF:000002">
    <property type="entry name" value="S-adenosylmethionine:tRNA ribosyltransferase-isomerase"/>
    <property type="match status" value="1"/>
</dbReference>
<dbReference type="AlphaFoldDB" id="A0A271J0H0"/>
<dbReference type="InterPro" id="IPR042119">
    <property type="entry name" value="QueA_dom2"/>
</dbReference>
<dbReference type="Pfam" id="PF02547">
    <property type="entry name" value="Queuosine_synth"/>
    <property type="match status" value="1"/>
</dbReference>
<dbReference type="Gene3D" id="2.40.10.240">
    <property type="entry name" value="QueA-like"/>
    <property type="match status" value="1"/>
</dbReference>
<comment type="function">
    <text evidence="5">Transfers and isomerizes the ribose moiety from AdoMet to the 7-aminomethyl group of 7-deazaguanine (preQ1-tRNA) to give epoxyqueuosine (oQ-tRNA).</text>
</comment>
<evidence type="ECO:0000256" key="5">
    <source>
        <dbReference type="HAMAP-Rule" id="MF_00113"/>
    </source>
</evidence>
<keyword evidence="7" id="KW-1185">Reference proteome</keyword>
<accession>A0A271J0H0</accession>
<dbReference type="Gene3D" id="3.40.1780.10">
    <property type="entry name" value="QueA-like"/>
    <property type="match status" value="1"/>
</dbReference>
<dbReference type="InterPro" id="IPR003699">
    <property type="entry name" value="QueA"/>
</dbReference>
<dbReference type="SUPFAM" id="SSF111337">
    <property type="entry name" value="QueA-like"/>
    <property type="match status" value="1"/>
</dbReference>
<dbReference type="EC" id="2.4.99.17" evidence="5"/>
<protein>
    <recommendedName>
        <fullName evidence="5">S-adenosylmethionine:tRNA ribosyltransferase-isomerase</fullName>
        <ecNumber evidence="5">2.4.99.17</ecNumber>
    </recommendedName>
    <alternativeName>
        <fullName evidence="5">Queuosine biosynthesis protein QueA</fullName>
    </alternativeName>
</protein>